<gene>
    <name evidence="1" type="ORF">PSON_ATCC_30995.1.T1430013</name>
</gene>
<comment type="caution">
    <text evidence="1">The sequence shown here is derived from an EMBL/GenBank/DDBJ whole genome shotgun (WGS) entry which is preliminary data.</text>
</comment>
<evidence type="ECO:0000313" key="1">
    <source>
        <dbReference type="EMBL" id="CAD8123137.1"/>
    </source>
</evidence>
<accession>A0A8S1R6Q0</accession>
<reference evidence="1" key="1">
    <citation type="submission" date="2021-01" db="EMBL/GenBank/DDBJ databases">
        <authorList>
            <consortium name="Genoscope - CEA"/>
            <person name="William W."/>
        </authorList>
    </citation>
    <scope>NUCLEOTIDE SEQUENCE</scope>
</reference>
<proteinExistence type="predicted"/>
<dbReference type="EMBL" id="CAJJDN010000143">
    <property type="protein sequence ID" value="CAD8123137.1"/>
    <property type="molecule type" value="Genomic_DNA"/>
</dbReference>
<sequence>MIIGGTINYLFGGKPFPLRVKLNKVVGYYYSEEKELVWNQCEVYDGEQTAIIYIEHPLQFHAKNVIQQQPIMEIFQFKKEDEKVIVDKFKIERFDELENYVDETQIDQELSGKTYYNIKARVISVDLKKTKPQQTQQLYYKVQIVQDITQHEQILMIFENQIQEFQSINLKAGGNYIFYNISNGIYQYNPDQSVVLQQEQRLYAGLNTKIHHIKQELDFVDFNLVNYQNCSKYYNFFGYILKIKASKNKDPQYQILTLISIQKVKVYVLIPHIFCEKIPIRIEQDQIYGFKNVKIIKYSYRYVLLFNGFSSLIQNLNILSQNKFLKQDFQKYTKLQFQMQCKSLEDVKSGFIDKECYYVKAKIKSIQIEPSQNTDQINLIVVFQNTNNSEIIVRVDRHKHIVKILSVDKFITESPEKTFNIFTRLFYETILQKSYGGQNMDFVIEGFKSNLQNENQPYFKMVKIVEKSNIKRIKQE</sequence>
<keyword evidence="2" id="KW-1185">Reference proteome</keyword>
<dbReference type="Proteomes" id="UP000692954">
    <property type="component" value="Unassembled WGS sequence"/>
</dbReference>
<name>A0A8S1R6Q0_9CILI</name>
<protein>
    <submittedName>
        <fullName evidence="1">Uncharacterized protein</fullName>
    </submittedName>
</protein>
<organism evidence="1 2">
    <name type="scientific">Paramecium sonneborni</name>
    <dbReference type="NCBI Taxonomy" id="65129"/>
    <lineage>
        <taxon>Eukaryota</taxon>
        <taxon>Sar</taxon>
        <taxon>Alveolata</taxon>
        <taxon>Ciliophora</taxon>
        <taxon>Intramacronucleata</taxon>
        <taxon>Oligohymenophorea</taxon>
        <taxon>Peniculida</taxon>
        <taxon>Parameciidae</taxon>
        <taxon>Paramecium</taxon>
    </lineage>
</organism>
<dbReference type="AlphaFoldDB" id="A0A8S1R6Q0"/>
<evidence type="ECO:0000313" key="2">
    <source>
        <dbReference type="Proteomes" id="UP000692954"/>
    </source>
</evidence>